<protein>
    <submittedName>
        <fullName evidence="3">Lipoprotein</fullName>
    </submittedName>
</protein>
<dbReference type="AlphaFoldDB" id="D5SJ57"/>
<feature type="compositionally biased region" description="Basic and acidic residues" evidence="1">
    <location>
        <begin position="39"/>
        <end position="50"/>
    </location>
</feature>
<reference evidence="3 4" key="1">
    <citation type="journal article" date="2010" name="Genome Biol. Evol.">
        <title>The sequence of a 1.8-mb bacterial linear plasmid reveals a rich evolutionary reservoir of secondary metabolic pathways.</title>
        <authorList>
            <person name="Medema M.H."/>
            <person name="Trefzer A."/>
            <person name="Kovalchuk A."/>
            <person name="van den Berg M."/>
            <person name="Mueller U."/>
            <person name="Heijne W."/>
            <person name="Wu L."/>
            <person name="Alam M.T."/>
            <person name="Ronning C.M."/>
            <person name="Nierman W.C."/>
            <person name="Bovenberg R.A.L."/>
            <person name="Breitling R."/>
            <person name="Takano E."/>
        </authorList>
    </citation>
    <scope>NUCLEOTIDE SEQUENCE [LARGE SCALE GENOMIC DNA]</scope>
    <source>
        <strain evidence="4">ATCC 27064 / DSM 738 / JCM 4710 / NBRC 13307 / NCIMB 12785 / NRRL 3585 / VKM Ac-602</strain>
        <plasmid evidence="3">pSCL4</plasmid>
    </source>
</reference>
<evidence type="ECO:0000313" key="3">
    <source>
        <dbReference type="EMBL" id="EFG03950.2"/>
    </source>
</evidence>
<gene>
    <name evidence="3" type="ORF">SCLAV_p0460</name>
</gene>
<evidence type="ECO:0000313" key="4">
    <source>
        <dbReference type="Proteomes" id="UP000002357"/>
    </source>
</evidence>
<keyword evidence="3" id="KW-0614">Plasmid</keyword>
<dbReference type="EMBL" id="CM000914">
    <property type="protein sequence ID" value="EFG03950.2"/>
    <property type="molecule type" value="Genomic_DNA"/>
</dbReference>
<keyword evidence="2" id="KW-0732">Signal</keyword>
<keyword evidence="3" id="KW-0449">Lipoprotein</keyword>
<evidence type="ECO:0000256" key="1">
    <source>
        <dbReference type="SAM" id="MobiDB-lite"/>
    </source>
</evidence>
<evidence type="ECO:0000256" key="2">
    <source>
        <dbReference type="SAM" id="SignalP"/>
    </source>
</evidence>
<geneLocation type="plasmid" evidence="3 4">
    <name>pSCL4</name>
</geneLocation>
<name>D5SJ57_STRCL</name>
<accession>D5SJ57</accession>
<feature type="signal peptide" evidence="2">
    <location>
        <begin position="1"/>
        <end position="35"/>
    </location>
</feature>
<proteinExistence type="predicted"/>
<organism evidence="3 4">
    <name type="scientific">Streptomyces clavuligerus</name>
    <dbReference type="NCBI Taxonomy" id="1901"/>
    <lineage>
        <taxon>Bacteria</taxon>
        <taxon>Bacillati</taxon>
        <taxon>Actinomycetota</taxon>
        <taxon>Actinomycetes</taxon>
        <taxon>Kitasatosporales</taxon>
        <taxon>Streptomycetaceae</taxon>
        <taxon>Streptomyces</taxon>
    </lineage>
</organism>
<sequence>MPLGGSSVSAVVPRVSRALVSVLAVAALGSAGCGADTPDPGKPEERREENQGGNAEKAGGEEPGTAVTAALTAFHRAPSVTMDITMDTGTHKLRGTVRAARDGQYLIKIAYGGQGTLQMIRTRGGSAYMKMDEAQIRAAARERRRSPGETESDVARVADRWIVGKRSSPAFRKGIQLCGLSATVPKPQDAAEGNPEPEKVTMDGRRLLAFTERDGDGNFGIYITEAGPVVYKVEGTGGGESFSVVFSRYGQPVKAFHPPAGAVLTEDDLPAADRQFITGTGI</sequence>
<dbReference type="Proteomes" id="UP000002357">
    <property type="component" value="Plasmid pSCL4"/>
</dbReference>
<feature type="chain" id="PRO_5003075993" evidence="2">
    <location>
        <begin position="36"/>
        <end position="282"/>
    </location>
</feature>
<keyword evidence="4" id="KW-1185">Reference proteome</keyword>
<feature type="region of interest" description="Disordered" evidence="1">
    <location>
        <begin position="32"/>
        <end position="63"/>
    </location>
</feature>